<evidence type="ECO:0000313" key="2">
    <source>
        <dbReference type="EMBL" id="KAJ5227538.1"/>
    </source>
</evidence>
<protein>
    <recommendedName>
        <fullName evidence="1">Carboxylesterase type B domain-containing protein</fullName>
    </recommendedName>
</protein>
<dbReference type="OrthoDB" id="3200163at2759"/>
<dbReference type="PANTHER" id="PTHR43142:SF11">
    <property type="entry name" value="CARBOXYLIC ESTER HYDROLASE"/>
    <property type="match status" value="1"/>
</dbReference>
<dbReference type="InterPro" id="IPR029058">
    <property type="entry name" value="AB_hydrolase_fold"/>
</dbReference>
<reference evidence="2" key="1">
    <citation type="submission" date="2022-11" db="EMBL/GenBank/DDBJ databases">
        <authorList>
            <person name="Petersen C."/>
        </authorList>
    </citation>
    <scope>NUCLEOTIDE SEQUENCE</scope>
    <source>
        <strain evidence="2">IBT 23319</strain>
    </source>
</reference>
<comment type="caution">
    <text evidence="2">The sequence shown here is derived from an EMBL/GenBank/DDBJ whole genome shotgun (WGS) entry which is preliminary data.</text>
</comment>
<name>A0A9W9TLX3_PENCI</name>
<dbReference type="Pfam" id="PF00135">
    <property type="entry name" value="COesterase"/>
    <property type="match status" value="1"/>
</dbReference>
<dbReference type="InterPro" id="IPR002018">
    <property type="entry name" value="CarbesteraseB"/>
</dbReference>
<organism evidence="2 3">
    <name type="scientific">Penicillium citrinum</name>
    <dbReference type="NCBI Taxonomy" id="5077"/>
    <lineage>
        <taxon>Eukaryota</taxon>
        <taxon>Fungi</taxon>
        <taxon>Dikarya</taxon>
        <taxon>Ascomycota</taxon>
        <taxon>Pezizomycotina</taxon>
        <taxon>Eurotiomycetes</taxon>
        <taxon>Eurotiomycetidae</taxon>
        <taxon>Eurotiales</taxon>
        <taxon>Aspergillaceae</taxon>
        <taxon>Penicillium</taxon>
    </lineage>
</organism>
<proteinExistence type="predicted"/>
<evidence type="ECO:0000313" key="3">
    <source>
        <dbReference type="Proteomes" id="UP001147733"/>
    </source>
</evidence>
<dbReference type="PANTHER" id="PTHR43142">
    <property type="entry name" value="CARBOXYLIC ESTER HYDROLASE"/>
    <property type="match status" value="1"/>
</dbReference>
<accession>A0A9W9TLX3</accession>
<evidence type="ECO:0000259" key="1">
    <source>
        <dbReference type="Pfam" id="PF00135"/>
    </source>
</evidence>
<dbReference type="GO" id="GO:0072330">
    <property type="term" value="P:monocarboxylic acid biosynthetic process"/>
    <property type="evidence" value="ECO:0007669"/>
    <property type="project" value="UniProtKB-ARBA"/>
</dbReference>
<keyword evidence="3" id="KW-1185">Reference proteome</keyword>
<reference evidence="2" key="2">
    <citation type="journal article" date="2023" name="IMA Fungus">
        <title>Comparative genomic study of the Penicillium genus elucidates a diverse pangenome and 15 lateral gene transfer events.</title>
        <authorList>
            <person name="Petersen C."/>
            <person name="Sorensen T."/>
            <person name="Nielsen M.R."/>
            <person name="Sondergaard T.E."/>
            <person name="Sorensen J.L."/>
            <person name="Fitzpatrick D.A."/>
            <person name="Frisvad J.C."/>
            <person name="Nielsen K.L."/>
        </authorList>
    </citation>
    <scope>NUCLEOTIDE SEQUENCE</scope>
    <source>
        <strain evidence="2">IBT 23319</strain>
    </source>
</reference>
<sequence length="534" mass="58126">MTTVLQTQNLGDIRGKDNGVVSQFLGIKYASLKDRLSEAVLIEQRSGGILDATKDGPMAVSLPDACQIELAHVQHSLPHKELTQSDIDCLNLNIAMPSTATPTSNLPVLFFIHGGGLFIGASSWPQYDLERMAELSIEKGFPTVIVAINYRLGAPGFLTSNELRNAGYKANNGLRDQRVALKWVKNHIHQFGGDPNHVTACGMSAGGASVTYHLHSQEPLFKRGISMSGTSLLSKALSYEEHEQNYQNAMMALGLASKTPAERINALLEMPPSELIGKLPPSIRTAPAIDSDIVIPGVTYSGIADLGSNILPGKAWCTDLLIGDAEVDASIFLFLQPQMKENCATKFVAAVNKVLGTNSDTTKYILKNYNISEDTPDEEAIFPLIDFMGDIIFHAPVLAFASGWRGNAYVYHFNEGNPWDGQWKGRANHILDVAYLFQNFREYLGPEENGTSVAFAEDFFRFCHGVVEWPAVTPGEINAGFSARIYGPSHEGTIAGITNVPFGQDSRRRGVLFDAALNVSLDQVADVFLTFQSG</sequence>
<dbReference type="GeneID" id="81385629"/>
<dbReference type="Gene3D" id="3.40.50.1820">
    <property type="entry name" value="alpha/beta hydrolase"/>
    <property type="match status" value="1"/>
</dbReference>
<dbReference type="GO" id="GO:0017000">
    <property type="term" value="P:antibiotic biosynthetic process"/>
    <property type="evidence" value="ECO:0007669"/>
    <property type="project" value="UniProtKB-ARBA"/>
</dbReference>
<dbReference type="AlphaFoldDB" id="A0A9W9TLX3"/>
<dbReference type="SUPFAM" id="SSF53474">
    <property type="entry name" value="alpha/beta-Hydrolases"/>
    <property type="match status" value="1"/>
</dbReference>
<feature type="domain" description="Carboxylesterase type B" evidence="1">
    <location>
        <begin position="3"/>
        <end position="440"/>
    </location>
</feature>
<gene>
    <name evidence="2" type="ORF">N7469_007544</name>
</gene>
<dbReference type="EMBL" id="JAPQKT010000006">
    <property type="protein sequence ID" value="KAJ5227538.1"/>
    <property type="molecule type" value="Genomic_DNA"/>
</dbReference>
<dbReference type="RefSeq" id="XP_056499903.1">
    <property type="nucleotide sequence ID" value="XM_056646462.1"/>
</dbReference>
<dbReference type="Proteomes" id="UP001147733">
    <property type="component" value="Unassembled WGS sequence"/>
</dbReference>